<dbReference type="PANTHER" id="PTHR33336:SF3">
    <property type="entry name" value="ABM DOMAIN-CONTAINING PROTEIN"/>
    <property type="match status" value="1"/>
</dbReference>
<dbReference type="PANTHER" id="PTHR33336">
    <property type="entry name" value="QUINOL MONOOXYGENASE YGIN-RELATED"/>
    <property type="match status" value="1"/>
</dbReference>
<dbReference type="Gene3D" id="3.30.70.100">
    <property type="match status" value="1"/>
</dbReference>
<dbReference type="InterPro" id="IPR011008">
    <property type="entry name" value="Dimeric_a/b-barrel"/>
</dbReference>
<keyword evidence="2" id="KW-0560">Oxidoreductase</keyword>
<evidence type="ECO:0000313" key="3">
    <source>
        <dbReference type="Proteomes" id="UP001205603"/>
    </source>
</evidence>
<dbReference type="InterPro" id="IPR007138">
    <property type="entry name" value="ABM_dom"/>
</dbReference>
<protein>
    <submittedName>
        <fullName evidence="2">Antibiotic biosynthesis monooxygenase</fullName>
    </submittedName>
</protein>
<proteinExistence type="predicted"/>
<reference evidence="2 3" key="1">
    <citation type="submission" date="2022-07" db="EMBL/GenBank/DDBJ databases">
        <title>Fecal culturing of patients with breast cancer.</title>
        <authorList>
            <person name="Teng N.M.Y."/>
            <person name="Kiu R."/>
            <person name="Evans R."/>
            <person name="Baker D.J."/>
            <person name="Zenner C."/>
            <person name="Robinson S.D."/>
            <person name="Hall L.J."/>
        </authorList>
    </citation>
    <scope>NUCLEOTIDE SEQUENCE [LARGE SCALE GENOMIC DNA]</scope>
    <source>
        <strain evidence="2 3">LH1063</strain>
    </source>
</reference>
<sequence>MIKSILSILFLSVLLFCCMAVKKKPNQQFTMKMEKESLGNLLAFYAKPMMVTGEEIVGKVNVSAIDRKGMCTKLPMASDGIVRLSKIEVFPEYLDVYKTYAIEVGEISLRTEPGVLTMYAVQEKANPCMITILETYADQAAYTSHIQSKHFLKYKRETLHMIKSLMLLDQTPLSFTNKINNFIQ</sequence>
<name>A0ABT1MHC2_9BACT</name>
<dbReference type="EMBL" id="JANDHW010000005">
    <property type="protein sequence ID" value="MCP9611759.1"/>
    <property type="molecule type" value="Genomic_DNA"/>
</dbReference>
<dbReference type="InterPro" id="IPR050744">
    <property type="entry name" value="AI-2_Isomerase_LsrG"/>
</dbReference>
<feature type="domain" description="ABM" evidence="1">
    <location>
        <begin position="81"/>
        <end position="174"/>
    </location>
</feature>
<dbReference type="GO" id="GO:0004497">
    <property type="term" value="F:monooxygenase activity"/>
    <property type="evidence" value="ECO:0007669"/>
    <property type="project" value="UniProtKB-KW"/>
</dbReference>
<dbReference type="PROSITE" id="PS51725">
    <property type="entry name" value="ABM"/>
    <property type="match status" value="1"/>
</dbReference>
<dbReference type="Proteomes" id="UP001205603">
    <property type="component" value="Unassembled WGS sequence"/>
</dbReference>
<comment type="caution">
    <text evidence="2">The sequence shown here is derived from an EMBL/GenBank/DDBJ whole genome shotgun (WGS) entry which is preliminary data.</text>
</comment>
<keyword evidence="2" id="KW-0503">Monooxygenase</keyword>
<dbReference type="Pfam" id="PF03992">
    <property type="entry name" value="ABM"/>
    <property type="match status" value="1"/>
</dbReference>
<evidence type="ECO:0000313" key="2">
    <source>
        <dbReference type="EMBL" id="MCP9611759.1"/>
    </source>
</evidence>
<gene>
    <name evidence="2" type="ORF">NMU02_06615</name>
</gene>
<organism evidence="2 3">
    <name type="scientific">Coprobacter tertius</name>
    <dbReference type="NCBI Taxonomy" id="2944915"/>
    <lineage>
        <taxon>Bacteria</taxon>
        <taxon>Pseudomonadati</taxon>
        <taxon>Bacteroidota</taxon>
        <taxon>Bacteroidia</taxon>
        <taxon>Bacteroidales</taxon>
        <taxon>Barnesiellaceae</taxon>
        <taxon>Coprobacter</taxon>
    </lineage>
</organism>
<evidence type="ECO:0000259" key="1">
    <source>
        <dbReference type="PROSITE" id="PS51725"/>
    </source>
</evidence>
<keyword evidence="3" id="KW-1185">Reference proteome</keyword>
<dbReference type="SUPFAM" id="SSF54909">
    <property type="entry name" value="Dimeric alpha+beta barrel"/>
    <property type="match status" value="1"/>
</dbReference>
<accession>A0ABT1MHC2</accession>